<accession>A0A285MW72</accession>
<gene>
    <name evidence="1" type="ORF">SAMN06265377_3284</name>
</gene>
<name>A0A285MW72_9FLAO</name>
<keyword evidence="2" id="KW-1185">Reference proteome</keyword>
<proteinExistence type="predicted"/>
<dbReference type="Proteomes" id="UP000219048">
    <property type="component" value="Unassembled WGS sequence"/>
</dbReference>
<dbReference type="AlphaFoldDB" id="A0A285MW72"/>
<organism evidence="1 2">
    <name type="scientific">Flagellimonas pacifica</name>
    <dbReference type="NCBI Taxonomy" id="1247520"/>
    <lineage>
        <taxon>Bacteria</taxon>
        <taxon>Pseudomonadati</taxon>
        <taxon>Bacteroidota</taxon>
        <taxon>Flavobacteriia</taxon>
        <taxon>Flavobacteriales</taxon>
        <taxon>Flavobacteriaceae</taxon>
        <taxon>Flagellimonas</taxon>
    </lineage>
</organism>
<dbReference type="EMBL" id="OBEH01000005">
    <property type="protein sequence ID" value="SNZ01445.1"/>
    <property type="molecule type" value="Genomic_DNA"/>
</dbReference>
<sequence length="36" mass="3948">MIYQQKHGSATATAVLRGWNTERVVSEISSPVLGLF</sequence>
<protein>
    <submittedName>
        <fullName evidence="1">Uncharacterized protein</fullName>
    </submittedName>
</protein>
<evidence type="ECO:0000313" key="2">
    <source>
        <dbReference type="Proteomes" id="UP000219048"/>
    </source>
</evidence>
<evidence type="ECO:0000313" key="1">
    <source>
        <dbReference type="EMBL" id="SNZ01445.1"/>
    </source>
</evidence>
<reference evidence="2" key="1">
    <citation type="submission" date="2017-09" db="EMBL/GenBank/DDBJ databases">
        <authorList>
            <person name="Varghese N."/>
            <person name="Submissions S."/>
        </authorList>
    </citation>
    <scope>NUCLEOTIDE SEQUENCE [LARGE SCALE GENOMIC DNA]</scope>
    <source>
        <strain evidence="2">DSM 25885</strain>
    </source>
</reference>